<accession>A0AA48GHH9</accession>
<feature type="transmembrane region" description="Helical" evidence="1">
    <location>
        <begin position="145"/>
        <end position="163"/>
    </location>
</feature>
<keyword evidence="1" id="KW-1133">Transmembrane helix</keyword>
<dbReference type="RefSeq" id="WP_316411616.1">
    <property type="nucleotide sequence ID" value="NZ_AP027080.1"/>
</dbReference>
<dbReference type="AlphaFoldDB" id="A0AA48GHH9"/>
<organism evidence="2 3">
    <name type="scientific">Mesoterricola silvestris</name>
    <dbReference type="NCBI Taxonomy" id="2927979"/>
    <lineage>
        <taxon>Bacteria</taxon>
        <taxon>Pseudomonadati</taxon>
        <taxon>Acidobacteriota</taxon>
        <taxon>Holophagae</taxon>
        <taxon>Holophagales</taxon>
        <taxon>Holophagaceae</taxon>
        <taxon>Mesoterricola</taxon>
    </lineage>
</organism>
<keyword evidence="1" id="KW-0472">Membrane</keyword>
<sequence length="175" mass="19349">MTSHPREWIYIGLVVAALFGLHGLRRVFWAFSLLVLPGTFAHEALHFLSGLLLNGGPVSFNLLPRREGTGWAMGSVSFNHLRWYNAFFIGMAPLLLLPAAYGLVVWRLRGVPVFGWREALAVYLIANLVYAALPSWQDVRIAARSPIGWLLLAAGLGWGWHALQVGAPPAQVRAR</sequence>
<feature type="transmembrane region" description="Helical" evidence="1">
    <location>
        <begin position="44"/>
        <end position="63"/>
    </location>
</feature>
<gene>
    <name evidence="2" type="ORF">METEAL_21450</name>
</gene>
<feature type="transmembrane region" description="Helical" evidence="1">
    <location>
        <begin position="114"/>
        <end position="133"/>
    </location>
</feature>
<dbReference type="KEGG" id="msil:METEAL_21450"/>
<dbReference type="EMBL" id="AP027080">
    <property type="protein sequence ID" value="BDU72971.1"/>
    <property type="molecule type" value="Genomic_DNA"/>
</dbReference>
<keyword evidence="3" id="KW-1185">Reference proteome</keyword>
<evidence type="ECO:0000313" key="3">
    <source>
        <dbReference type="Proteomes" id="UP001238179"/>
    </source>
</evidence>
<dbReference type="Proteomes" id="UP001238179">
    <property type="component" value="Chromosome"/>
</dbReference>
<keyword evidence="1" id="KW-0812">Transmembrane</keyword>
<proteinExistence type="predicted"/>
<feature type="transmembrane region" description="Helical" evidence="1">
    <location>
        <begin position="7"/>
        <end position="24"/>
    </location>
</feature>
<evidence type="ECO:0000256" key="1">
    <source>
        <dbReference type="SAM" id="Phobius"/>
    </source>
</evidence>
<reference evidence="3" key="1">
    <citation type="journal article" date="2023" name="Int. J. Syst. Evol. Microbiol.">
        <title>Mesoterricola silvestris gen. nov., sp. nov., Mesoterricola sediminis sp. nov., Geothrix oryzae sp. nov., Geothrix edaphica sp. nov., Geothrix rubra sp. nov., and Geothrix limicola sp. nov., six novel members of Acidobacteriota isolated from soils.</title>
        <authorList>
            <person name="Itoh H."/>
            <person name="Sugisawa Y."/>
            <person name="Mise K."/>
            <person name="Xu Z."/>
            <person name="Kuniyasu M."/>
            <person name="Ushijima N."/>
            <person name="Kawano K."/>
            <person name="Kobayashi E."/>
            <person name="Shiratori Y."/>
            <person name="Masuda Y."/>
            <person name="Senoo K."/>
        </authorList>
    </citation>
    <scope>NUCLEOTIDE SEQUENCE [LARGE SCALE GENOMIC DNA]</scope>
    <source>
        <strain evidence="3">W79</strain>
    </source>
</reference>
<protein>
    <submittedName>
        <fullName evidence="2">Uncharacterized protein</fullName>
    </submittedName>
</protein>
<evidence type="ECO:0000313" key="2">
    <source>
        <dbReference type="EMBL" id="BDU72971.1"/>
    </source>
</evidence>
<name>A0AA48GHH9_9BACT</name>
<feature type="transmembrane region" description="Helical" evidence="1">
    <location>
        <begin position="83"/>
        <end position="108"/>
    </location>
</feature>